<proteinExistence type="inferred from homology"/>
<dbReference type="GO" id="GO:0022857">
    <property type="term" value="F:transmembrane transporter activity"/>
    <property type="evidence" value="ECO:0007669"/>
    <property type="project" value="UniProtKB-UniRule"/>
</dbReference>
<feature type="transmembrane region" description="Helical" evidence="7">
    <location>
        <begin position="154"/>
        <end position="178"/>
    </location>
</feature>
<feature type="transmembrane region" description="Helical" evidence="7">
    <location>
        <begin position="295"/>
        <end position="316"/>
    </location>
</feature>
<evidence type="ECO:0000313" key="9">
    <source>
        <dbReference type="EMBL" id="KEA63979.1"/>
    </source>
</evidence>
<keyword evidence="5 7" id="KW-1133">Transmembrane helix</keyword>
<evidence type="ECO:0000256" key="6">
    <source>
        <dbReference type="ARBA" id="ARBA00023136"/>
    </source>
</evidence>
<feature type="transmembrane region" description="Helical" evidence="7">
    <location>
        <begin position="380"/>
        <end position="405"/>
    </location>
</feature>
<feature type="transmembrane region" description="Helical" evidence="7">
    <location>
        <begin position="190"/>
        <end position="216"/>
    </location>
</feature>
<protein>
    <recommendedName>
        <fullName evidence="7">TRAP transporter large permease protein</fullName>
    </recommendedName>
</protein>
<dbReference type="EMBL" id="JMQN01000021">
    <property type="protein sequence ID" value="KEA63979.1"/>
    <property type="molecule type" value="Genomic_DNA"/>
</dbReference>
<evidence type="ECO:0000256" key="1">
    <source>
        <dbReference type="ARBA" id="ARBA00004429"/>
    </source>
</evidence>
<evidence type="ECO:0000256" key="7">
    <source>
        <dbReference type="RuleBase" id="RU369079"/>
    </source>
</evidence>
<dbReference type="PANTHER" id="PTHR33362">
    <property type="entry name" value="SIALIC ACID TRAP TRANSPORTER PERMEASE PROTEIN SIAT-RELATED"/>
    <property type="match status" value="1"/>
</dbReference>
<sequence>MATYEMIVIAMLVSFILLIFTGFPVAWILAGVGVVFSVGSVIAAQYFDVDTYFLTDWRIFGVMVQRIYAQMSNWVLVALPMFIFMGLMLDRSGVAEKLMKNFVNLFGRFHGGLGVAVVLIGILLAASTGIVGASVVLLSMLSLPAMLEQKYSKSFACGIVASSGTLGILIPPSIMLIIMADQLSLAVGDLFMGALIPGVMLGLMYMVYVVVISTLVPSMTSPPKDLPPITPGMIIDTLKAVVPSLGLILAVLGSIFFGIATPTEAAGVGALGATLLAWMNGNLNMEVLKDVSRKTSLTTAFVFGIFLGATAFAVVLRSLGGDEFIGSLLHSIPLSPGGIVVVILLIAFIAGFFLDWLEISLILLPLVGPVVSALGFDLTWFVVLFALALQTSFLTPPVGFSLFYLKGVAPPEIRTVDIYKGVIPFILIQLTAVAMVFWWEDLVLWLPAVRYGTGG</sequence>
<comment type="subcellular location">
    <subcellularLocation>
        <location evidence="1 7">Cell inner membrane</location>
        <topology evidence="1 7">Multi-pass membrane protein</topology>
    </subcellularLocation>
</comment>
<dbReference type="NCBIfam" id="TIGR00786">
    <property type="entry name" value="dctM"/>
    <property type="match status" value="1"/>
</dbReference>
<dbReference type="OrthoDB" id="9796052at2"/>
<name>A0A081FZM4_9GAMM</name>
<dbReference type="Proteomes" id="UP000028252">
    <property type="component" value="Unassembled WGS sequence"/>
</dbReference>
<dbReference type="RefSeq" id="WP_036186342.1">
    <property type="nucleotide sequence ID" value="NZ_JMQN01000021.1"/>
</dbReference>
<dbReference type="STRING" id="1232683.ADIMK_1714"/>
<feature type="transmembrane region" description="Helical" evidence="7">
    <location>
        <begin position="67"/>
        <end position="89"/>
    </location>
</feature>
<feature type="transmembrane region" description="Helical" evidence="7">
    <location>
        <begin position="265"/>
        <end position="283"/>
    </location>
</feature>
<comment type="caution">
    <text evidence="9">The sequence shown here is derived from an EMBL/GenBank/DDBJ whole genome shotgun (WGS) entry which is preliminary data.</text>
</comment>
<feature type="transmembrane region" description="Helical" evidence="7">
    <location>
        <begin position="6"/>
        <end position="23"/>
    </location>
</feature>
<feature type="transmembrane region" description="Helical" evidence="7">
    <location>
        <begin position="417"/>
        <end position="439"/>
    </location>
</feature>
<keyword evidence="2" id="KW-1003">Cell membrane</keyword>
<evidence type="ECO:0000313" key="10">
    <source>
        <dbReference type="Proteomes" id="UP000028252"/>
    </source>
</evidence>
<keyword evidence="6 7" id="KW-0472">Membrane</keyword>
<keyword evidence="7" id="KW-0813">Transport</keyword>
<feature type="transmembrane region" description="Helical" evidence="7">
    <location>
        <begin position="356"/>
        <end position="374"/>
    </location>
</feature>
<feature type="transmembrane region" description="Helical" evidence="7">
    <location>
        <begin position="28"/>
        <end position="47"/>
    </location>
</feature>
<evidence type="ECO:0000256" key="4">
    <source>
        <dbReference type="ARBA" id="ARBA00022692"/>
    </source>
</evidence>
<keyword evidence="3 7" id="KW-0997">Cell inner membrane</keyword>
<evidence type="ECO:0000259" key="8">
    <source>
        <dbReference type="Pfam" id="PF06808"/>
    </source>
</evidence>
<feature type="transmembrane region" description="Helical" evidence="7">
    <location>
        <begin position="328"/>
        <end position="349"/>
    </location>
</feature>
<evidence type="ECO:0000256" key="5">
    <source>
        <dbReference type="ARBA" id="ARBA00022989"/>
    </source>
</evidence>
<comment type="subunit">
    <text evidence="7">The complex comprises the extracytoplasmic solute receptor protein and the two transmembrane proteins.</text>
</comment>
<reference evidence="9 10" key="1">
    <citation type="submission" date="2014-04" db="EMBL/GenBank/DDBJ databases">
        <title>Marinobacterium kochiensis sp. nov., isolated from sediment sample collected from Kochi backwaters in Kerala, India.</title>
        <authorList>
            <person name="Singh A."/>
            <person name="Pinnaka A.K."/>
        </authorList>
    </citation>
    <scope>NUCLEOTIDE SEQUENCE [LARGE SCALE GENOMIC DNA]</scope>
    <source>
        <strain evidence="9 10">AK27</strain>
    </source>
</reference>
<dbReference type="Pfam" id="PF06808">
    <property type="entry name" value="DctM"/>
    <property type="match status" value="1"/>
</dbReference>
<dbReference type="eggNOG" id="COG4664">
    <property type="taxonomic scope" value="Bacteria"/>
</dbReference>
<comment type="similarity">
    <text evidence="7">Belongs to the TRAP transporter large permease family.</text>
</comment>
<feature type="transmembrane region" description="Helical" evidence="7">
    <location>
        <begin position="237"/>
        <end position="259"/>
    </location>
</feature>
<feature type="domain" description="TRAP C4-dicarboxylate transport system permease DctM subunit" evidence="8">
    <location>
        <begin position="12"/>
        <end position="438"/>
    </location>
</feature>
<dbReference type="GO" id="GO:0005886">
    <property type="term" value="C:plasma membrane"/>
    <property type="evidence" value="ECO:0007669"/>
    <property type="project" value="UniProtKB-SubCell"/>
</dbReference>
<dbReference type="PANTHER" id="PTHR33362:SF7">
    <property type="entry name" value="SLL1103 PROTEIN"/>
    <property type="match status" value="1"/>
</dbReference>
<keyword evidence="10" id="KW-1185">Reference proteome</keyword>
<evidence type="ECO:0000256" key="2">
    <source>
        <dbReference type="ARBA" id="ARBA00022475"/>
    </source>
</evidence>
<organism evidence="9 10">
    <name type="scientific">Marinobacterium lacunae</name>
    <dbReference type="NCBI Taxonomy" id="1232683"/>
    <lineage>
        <taxon>Bacteria</taxon>
        <taxon>Pseudomonadati</taxon>
        <taxon>Pseudomonadota</taxon>
        <taxon>Gammaproteobacteria</taxon>
        <taxon>Oceanospirillales</taxon>
        <taxon>Oceanospirillaceae</taxon>
        <taxon>Marinobacterium</taxon>
    </lineage>
</organism>
<evidence type="ECO:0000256" key="3">
    <source>
        <dbReference type="ARBA" id="ARBA00022519"/>
    </source>
</evidence>
<gene>
    <name evidence="9" type="ORF">ADIMK_1714</name>
</gene>
<keyword evidence="4 7" id="KW-0812">Transmembrane</keyword>
<dbReference type="InterPro" id="IPR010656">
    <property type="entry name" value="DctM"/>
</dbReference>
<accession>A0A081FZM4</accession>
<dbReference type="PATRIC" id="fig|1232683.4.peg.1688"/>
<dbReference type="AlphaFoldDB" id="A0A081FZM4"/>
<dbReference type="InterPro" id="IPR004681">
    <property type="entry name" value="TRAP_DctM"/>
</dbReference>
<comment type="function">
    <text evidence="7">Part of the tripartite ATP-independent periplasmic (TRAP) transport system.</text>
</comment>